<protein>
    <recommendedName>
        <fullName evidence="4">Gamma-glutamyltransferase</fullName>
    </recommendedName>
</protein>
<name>A0A0B7AVJ5_9EUPU</name>
<evidence type="ECO:0000313" key="3">
    <source>
        <dbReference type="EMBL" id="CEK84667.1"/>
    </source>
</evidence>
<evidence type="ECO:0000256" key="1">
    <source>
        <dbReference type="PIRSR" id="PIRSR600101-2"/>
    </source>
</evidence>
<dbReference type="SUPFAM" id="SSF56235">
    <property type="entry name" value="N-terminal nucleophile aminohydrolases (Ntn hydrolases)"/>
    <property type="match status" value="1"/>
</dbReference>
<dbReference type="PANTHER" id="PTHR11686">
    <property type="entry name" value="GAMMA GLUTAMYL TRANSPEPTIDASE"/>
    <property type="match status" value="1"/>
</dbReference>
<feature type="binding site" evidence="1">
    <location>
        <position position="106"/>
    </location>
    <ligand>
        <name>L-glutamate</name>
        <dbReference type="ChEBI" id="CHEBI:29985"/>
    </ligand>
</feature>
<organism evidence="3">
    <name type="scientific">Arion vulgaris</name>
    <dbReference type="NCBI Taxonomy" id="1028688"/>
    <lineage>
        <taxon>Eukaryota</taxon>
        <taxon>Metazoa</taxon>
        <taxon>Spiralia</taxon>
        <taxon>Lophotrochozoa</taxon>
        <taxon>Mollusca</taxon>
        <taxon>Gastropoda</taxon>
        <taxon>Heterobranchia</taxon>
        <taxon>Euthyneura</taxon>
        <taxon>Panpulmonata</taxon>
        <taxon>Eupulmonata</taxon>
        <taxon>Stylommatophora</taxon>
        <taxon>Helicina</taxon>
        <taxon>Arionoidea</taxon>
        <taxon>Arionidae</taxon>
        <taxon>Arion</taxon>
    </lineage>
</organism>
<dbReference type="EMBL" id="HACG01037802">
    <property type="protein sequence ID" value="CEK84667.1"/>
    <property type="molecule type" value="Transcribed_RNA"/>
</dbReference>
<sequence length="206" mass="21581">MASLVTLMLIAALIVGVVYAVKEKGSSVSAEDVDSVFKNAAIATDSTQCSDIGKNILLQGGNAVDAAIAALLCCGLSTTQSMGIGGGFFMTIYNRTSRLSTVIDARETAPENATIDMFGGNRTASALGPLSIAVPGEIKGYWLAHQKYGHLPWKSLFQPAIQMASGGFPVPIALHKAILNSQNILSTEPSMRAVHKPGDQKTLCGR</sequence>
<keyword evidence="2" id="KW-0732">Signal</keyword>
<dbReference type="Pfam" id="PF01019">
    <property type="entry name" value="G_glu_transpept"/>
    <property type="match status" value="1"/>
</dbReference>
<feature type="chain" id="PRO_5002113202" description="Gamma-glutamyltransferase" evidence="2">
    <location>
        <begin position="21"/>
        <end position="206"/>
    </location>
</feature>
<dbReference type="GO" id="GO:0005886">
    <property type="term" value="C:plasma membrane"/>
    <property type="evidence" value="ECO:0007669"/>
    <property type="project" value="TreeGrafter"/>
</dbReference>
<reference evidence="3" key="1">
    <citation type="submission" date="2014-12" db="EMBL/GenBank/DDBJ databases">
        <title>Insight into the proteome of Arion vulgaris.</title>
        <authorList>
            <person name="Aradska J."/>
            <person name="Bulat T."/>
            <person name="Smidak R."/>
            <person name="Sarate P."/>
            <person name="Gangsoo J."/>
            <person name="Sialana F."/>
            <person name="Bilban M."/>
            <person name="Lubec G."/>
        </authorList>
    </citation>
    <scope>NUCLEOTIDE SEQUENCE</scope>
    <source>
        <tissue evidence="3">Skin</tissue>
    </source>
</reference>
<accession>A0A0B7AVJ5</accession>
<evidence type="ECO:0008006" key="4">
    <source>
        <dbReference type="Google" id="ProtNLM"/>
    </source>
</evidence>
<dbReference type="AlphaFoldDB" id="A0A0B7AVJ5"/>
<dbReference type="PRINTS" id="PR01210">
    <property type="entry name" value="GGTRANSPTASE"/>
</dbReference>
<dbReference type="GO" id="GO:0036374">
    <property type="term" value="F:glutathione hydrolase activity"/>
    <property type="evidence" value="ECO:0007669"/>
    <property type="project" value="InterPro"/>
</dbReference>
<gene>
    <name evidence="3" type="primary">ORF143874</name>
</gene>
<dbReference type="InterPro" id="IPR000101">
    <property type="entry name" value="GGT_peptidase"/>
</dbReference>
<dbReference type="PANTHER" id="PTHR11686:SF9">
    <property type="entry name" value="RE13973P"/>
    <property type="match status" value="1"/>
</dbReference>
<dbReference type="GO" id="GO:0006751">
    <property type="term" value="P:glutathione catabolic process"/>
    <property type="evidence" value="ECO:0007669"/>
    <property type="project" value="InterPro"/>
</dbReference>
<dbReference type="InterPro" id="IPR029055">
    <property type="entry name" value="Ntn_hydrolases_N"/>
</dbReference>
<evidence type="ECO:0000256" key="2">
    <source>
        <dbReference type="SAM" id="SignalP"/>
    </source>
</evidence>
<proteinExistence type="predicted"/>
<feature type="signal peptide" evidence="2">
    <location>
        <begin position="1"/>
        <end position="20"/>
    </location>
</feature>